<dbReference type="InterPro" id="IPR012337">
    <property type="entry name" value="RNaseH-like_sf"/>
</dbReference>
<dbReference type="Gene3D" id="3.30.420.10">
    <property type="entry name" value="Ribonuclease H-like superfamily/Ribonuclease H"/>
    <property type="match status" value="1"/>
</dbReference>
<comment type="caution">
    <text evidence="1">The sequence shown here is derived from an EMBL/GenBank/DDBJ whole genome shotgun (WGS) entry which is preliminary data.</text>
</comment>
<protein>
    <recommendedName>
        <fullName evidence="3">Exonuclease domain-containing protein</fullName>
    </recommendedName>
</protein>
<evidence type="ECO:0008006" key="3">
    <source>
        <dbReference type="Google" id="ProtNLM"/>
    </source>
</evidence>
<sequence length="173" mass="19145">MLQPPAIIDVEASGFGPGSYPIEVGCALPDGRTYCALIQPVAEWTHWDPAAEAVHGISREALQTHGLPPLSVAIRLNTLLRGQTVYCDAWAHDYSWLATLHEAAGVPPAYRLDHLVRITPDIEACQWNLIREDVEKSLKVRRHRASVDARVLQMTWMCVISGLSAERPPAAEY</sequence>
<name>A0ABV2TGQ3_9RHOO</name>
<evidence type="ECO:0000313" key="2">
    <source>
        <dbReference type="Proteomes" id="UP001549691"/>
    </source>
</evidence>
<proteinExistence type="predicted"/>
<dbReference type="SUPFAM" id="SSF53098">
    <property type="entry name" value="Ribonuclease H-like"/>
    <property type="match status" value="1"/>
</dbReference>
<evidence type="ECO:0000313" key="1">
    <source>
        <dbReference type="EMBL" id="MET7013104.1"/>
    </source>
</evidence>
<reference evidence="1 2" key="1">
    <citation type="submission" date="2024-07" db="EMBL/GenBank/DDBJ databases">
        <title>Uliginosibacterium flavum JJ3220;KACC:17644.</title>
        <authorList>
            <person name="Kim M.K."/>
        </authorList>
    </citation>
    <scope>NUCLEOTIDE SEQUENCE [LARGE SCALE GENOMIC DNA]</scope>
    <source>
        <strain evidence="1 2">KACC:17644</strain>
    </source>
</reference>
<dbReference type="EMBL" id="JBEWZI010000002">
    <property type="protein sequence ID" value="MET7013104.1"/>
    <property type="molecule type" value="Genomic_DNA"/>
</dbReference>
<dbReference type="Proteomes" id="UP001549691">
    <property type="component" value="Unassembled WGS sequence"/>
</dbReference>
<organism evidence="1 2">
    <name type="scientific">Uliginosibacterium flavum</name>
    <dbReference type="NCBI Taxonomy" id="1396831"/>
    <lineage>
        <taxon>Bacteria</taxon>
        <taxon>Pseudomonadati</taxon>
        <taxon>Pseudomonadota</taxon>
        <taxon>Betaproteobacteria</taxon>
        <taxon>Rhodocyclales</taxon>
        <taxon>Zoogloeaceae</taxon>
        <taxon>Uliginosibacterium</taxon>
    </lineage>
</organism>
<dbReference type="InterPro" id="IPR036397">
    <property type="entry name" value="RNaseH_sf"/>
</dbReference>
<gene>
    <name evidence="1" type="ORF">ABXR19_02805</name>
</gene>
<dbReference type="RefSeq" id="WP_354599561.1">
    <property type="nucleotide sequence ID" value="NZ_JBEWZI010000002.1"/>
</dbReference>
<accession>A0ABV2TGQ3</accession>
<keyword evidence="2" id="KW-1185">Reference proteome</keyword>